<dbReference type="Proteomes" id="UP000250235">
    <property type="component" value="Unassembled WGS sequence"/>
</dbReference>
<organism evidence="1 2">
    <name type="scientific">Dorcoceras hygrometricum</name>
    <dbReference type="NCBI Taxonomy" id="472368"/>
    <lineage>
        <taxon>Eukaryota</taxon>
        <taxon>Viridiplantae</taxon>
        <taxon>Streptophyta</taxon>
        <taxon>Embryophyta</taxon>
        <taxon>Tracheophyta</taxon>
        <taxon>Spermatophyta</taxon>
        <taxon>Magnoliopsida</taxon>
        <taxon>eudicotyledons</taxon>
        <taxon>Gunneridae</taxon>
        <taxon>Pentapetalae</taxon>
        <taxon>asterids</taxon>
        <taxon>lamiids</taxon>
        <taxon>Lamiales</taxon>
        <taxon>Gesneriaceae</taxon>
        <taxon>Didymocarpoideae</taxon>
        <taxon>Trichosporeae</taxon>
        <taxon>Loxocarpinae</taxon>
        <taxon>Dorcoceras</taxon>
    </lineage>
</organism>
<dbReference type="EMBL" id="KV006946">
    <property type="protein sequence ID" value="KZV32071.1"/>
    <property type="molecule type" value="Genomic_DNA"/>
</dbReference>
<name>A0A2Z7BJA6_9LAMI</name>
<reference evidence="1 2" key="1">
    <citation type="journal article" date="2015" name="Proc. Natl. Acad. Sci. U.S.A.">
        <title>The resurrection genome of Boea hygrometrica: A blueprint for survival of dehydration.</title>
        <authorList>
            <person name="Xiao L."/>
            <person name="Yang G."/>
            <person name="Zhang L."/>
            <person name="Yang X."/>
            <person name="Zhao S."/>
            <person name="Ji Z."/>
            <person name="Zhou Q."/>
            <person name="Hu M."/>
            <person name="Wang Y."/>
            <person name="Chen M."/>
            <person name="Xu Y."/>
            <person name="Jin H."/>
            <person name="Xiao X."/>
            <person name="Hu G."/>
            <person name="Bao F."/>
            <person name="Hu Y."/>
            <person name="Wan P."/>
            <person name="Li L."/>
            <person name="Deng X."/>
            <person name="Kuang T."/>
            <person name="Xiang C."/>
            <person name="Zhu J.K."/>
            <person name="Oliver M.J."/>
            <person name="He Y."/>
        </authorList>
    </citation>
    <scope>NUCLEOTIDE SEQUENCE [LARGE SCALE GENOMIC DNA]</scope>
    <source>
        <strain evidence="2">cv. XS01</strain>
    </source>
</reference>
<accession>A0A2Z7BJA6</accession>
<sequence>MPFVGDYGRSASYRSGGRQIGTDHLENSKKIDGTCLKERGVGREWFRGSRLMASPLSEDHRVVEECPKVEKSWSNHRVIVKHRALCVTVQRRVGRRLGGRRAAPAELSSSADCDDIIADVIIADSRSCASSQLLIVMTSLLMSS</sequence>
<proteinExistence type="predicted"/>
<evidence type="ECO:0000313" key="2">
    <source>
        <dbReference type="Proteomes" id="UP000250235"/>
    </source>
</evidence>
<keyword evidence="2" id="KW-1185">Reference proteome</keyword>
<dbReference type="AlphaFoldDB" id="A0A2Z7BJA6"/>
<gene>
    <name evidence="1" type="ORF">F511_35488</name>
</gene>
<evidence type="ECO:0000313" key="1">
    <source>
        <dbReference type="EMBL" id="KZV32071.1"/>
    </source>
</evidence>
<protein>
    <submittedName>
        <fullName evidence="1">Dihydroflavonol-4-reductase-like</fullName>
    </submittedName>
</protein>